<dbReference type="STRING" id="247279.NIES1031_01510"/>
<name>A0A1U7I052_9CHRO</name>
<dbReference type="Proteomes" id="UP000185984">
    <property type="component" value="Unassembled WGS sequence"/>
</dbReference>
<evidence type="ECO:0000313" key="2">
    <source>
        <dbReference type="EMBL" id="OKH29288.1"/>
    </source>
</evidence>
<gene>
    <name evidence="2" type="ORF">NIES1031_01510</name>
</gene>
<feature type="compositionally biased region" description="Basic and acidic residues" evidence="1">
    <location>
        <begin position="149"/>
        <end position="160"/>
    </location>
</feature>
<accession>A0A1U7I052</accession>
<dbReference type="AlphaFoldDB" id="A0A1U7I052"/>
<feature type="region of interest" description="Disordered" evidence="1">
    <location>
        <begin position="149"/>
        <end position="187"/>
    </location>
</feature>
<feature type="compositionally biased region" description="Low complexity" evidence="1">
    <location>
        <begin position="22"/>
        <end position="33"/>
    </location>
</feature>
<proteinExistence type="predicted"/>
<sequence>MVRKRIADLLNEEGEKLTPEQSSSEADATNNEESSNEENTEVVKSTRTTARARSTNRTRQSQTTSDSEGIVTELRAALKQAQEKEKSLEHRIAELLVELEDEKALVKQLRQDVADFDVVNAELEQAKSTILQLAEANSKLIEQVNSLKKEPAPLQKKEPESQPQPKYKSARQTVVFPQQEQVDSEGQSVDFARNTWLL</sequence>
<evidence type="ECO:0008006" key="4">
    <source>
        <dbReference type="Google" id="ProtNLM"/>
    </source>
</evidence>
<evidence type="ECO:0000313" key="3">
    <source>
        <dbReference type="Proteomes" id="UP000185984"/>
    </source>
</evidence>
<feature type="region of interest" description="Disordered" evidence="1">
    <location>
        <begin position="1"/>
        <end position="71"/>
    </location>
</feature>
<dbReference type="OrthoDB" id="510707at2"/>
<comment type="caution">
    <text evidence="2">The sequence shown here is derived from an EMBL/GenBank/DDBJ whole genome shotgun (WGS) entry which is preliminary data.</text>
</comment>
<reference evidence="2 3" key="1">
    <citation type="submission" date="2016-11" db="EMBL/GenBank/DDBJ databases">
        <title>Draft Genome Sequences of Nine Cyanobacterial Strains from Diverse Habitats.</title>
        <authorList>
            <person name="Zhu T."/>
            <person name="Hou S."/>
            <person name="Lu X."/>
            <person name="Hess W.R."/>
        </authorList>
    </citation>
    <scope>NUCLEOTIDE SEQUENCE [LARGE SCALE GENOMIC DNA]</scope>
    <source>
        <strain evidence="2 3">5.2 s.c.1</strain>
    </source>
</reference>
<evidence type="ECO:0000256" key="1">
    <source>
        <dbReference type="SAM" id="MobiDB-lite"/>
    </source>
</evidence>
<feature type="compositionally biased region" description="Low complexity" evidence="1">
    <location>
        <begin position="45"/>
        <end position="67"/>
    </location>
</feature>
<dbReference type="EMBL" id="MRCC01000001">
    <property type="protein sequence ID" value="OKH29288.1"/>
    <property type="molecule type" value="Genomic_DNA"/>
</dbReference>
<organism evidence="2 3">
    <name type="scientific">Chroogloeocystis siderophila 5.2 s.c.1</name>
    <dbReference type="NCBI Taxonomy" id="247279"/>
    <lineage>
        <taxon>Bacteria</taxon>
        <taxon>Bacillati</taxon>
        <taxon>Cyanobacteriota</taxon>
        <taxon>Cyanophyceae</taxon>
        <taxon>Oscillatoriophycideae</taxon>
        <taxon>Chroococcales</taxon>
        <taxon>Chroococcaceae</taxon>
        <taxon>Chroogloeocystis</taxon>
    </lineage>
</organism>
<dbReference type="RefSeq" id="WP_073547766.1">
    <property type="nucleotide sequence ID" value="NZ_CAWMVK010000001.1"/>
</dbReference>
<protein>
    <recommendedName>
        <fullName evidence="4">Autophagy-related protein 16 domain-containing protein</fullName>
    </recommendedName>
</protein>
<keyword evidence="3" id="KW-1185">Reference proteome</keyword>
<feature type="compositionally biased region" description="Polar residues" evidence="1">
    <location>
        <begin position="170"/>
        <end position="187"/>
    </location>
</feature>